<dbReference type="PRINTS" id="PR00985">
    <property type="entry name" value="TRNASYNTHLEU"/>
</dbReference>
<keyword evidence="4" id="KW-0547">Nucleotide-binding</keyword>
<dbReference type="InterPro" id="IPR002300">
    <property type="entry name" value="aa-tRNA-synth_Ia"/>
</dbReference>
<dbReference type="Proteomes" id="UP000887013">
    <property type="component" value="Unassembled WGS sequence"/>
</dbReference>
<dbReference type="PANTHER" id="PTHR43740">
    <property type="entry name" value="LEUCYL-TRNA SYNTHETASE"/>
    <property type="match status" value="1"/>
</dbReference>
<evidence type="ECO:0000259" key="8">
    <source>
        <dbReference type="Pfam" id="PF00133"/>
    </source>
</evidence>
<dbReference type="GO" id="GO:0032543">
    <property type="term" value="P:mitochondrial translation"/>
    <property type="evidence" value="ECO:0007669"/>
    <property type="project" value="TreeGrafter"/>
</dbReference>
<comment type="caution">
    <text evidence="9">The sequence shown here is derived from an EMBL/GenBank/DDBJ whole genome shotgun (WGS) entry which is preliminary data.</text>
</comment>
<evidence type="ECO:0000256" key="7">
    <source>
        <dbReference type="ARBA" id="ARBA00023146"/>
    </source>
</evidence>
<proteinExistence type="inferred from homology"/>
<evidence type="ECO:0000256" key="4">
    <source>
        <dbReference type="ARBA" id="ARBA00022741"/>
    </source>
</evidence>
<reference evidence="9" key="1">
    <citation type="submission" date="2020-08" db="EMBL/GenBank/DDBJ databases">
        <title>Multicomponent nature underlies the extraordinary mechanical properties of spider dragline silk.</title>
        <authorList>
            <person name="Kono N."/>
            <person name="Nakamura H."/>
            <person name="Mori M."/>
            <person name="Yoshida Y."/>
            <person name="Ohtoshi R."/>
            <person name="Malay A.D."/>
            <person name="Moran D.A.P."/>
            <person name="Tomita M."/>
            <person name="Numata K."/>
            <person name="Arakawa K."/>
        </authorList>
    </citation>
    <scope>NUCLEOTIDE SEQUENCE</scope>
</reference>
<dbReference type="SUPFAM" id="SSF52374">
    <property type="entry name" value="Nucleotidylyl transferase"/>
    <property type="match status" value="1"/>
</dbReference>
<dbReference type="OrthoDB" id="15954at2759"/>
<sequence>MGWDAFGLPADNAVINNNSNPKDWTYSNITTMRDQLKLIGFSYDWSREITTCDPDYCNHEQKFFLELYERGLAYQKESLVNWDPVDNTVLANEQVVDGRGWCSGALVEKRQLRQWFLLITNYAEELLNEIAKLDSWPDSVNSMQENG</sequence>
<evidence type="ECO:0000256" key="5">
    <source>
        <dbReference type="ARBA" id="ARBA00022840"/>
    </source>
</evidence>
<dbReference type="GO" id="GO:0006429">
    <property type="term" value="P:leucyl-tRNA aminoacylation"/>
    <property type="evidence" value="ECO:0007669"/>
    <property type="project" value="InterPro"/>
</dbReference>
<dbReference type="AlphaFoldDB" id="A0A8X6NLW7"/>
<evidence type="ECO:0000256" key="3">
    <source>
        <dbReference type="ARBA" id="ARBA00022598"/>
    </source>
</evidence>
<evidence type="ECO:0000313" key="10">
    <source>
        <dbReference type="Proteomes" id="UP000887013"/>
    </source>
</evidence>
<dbReference type="Gene3D" id="3.40.50.620">
    <property type="entry name" value="HUPs"/>
    <property type="match status" value="1"/>
</dbReference>
<dbReference type="GO" id="GO:0005524">
    <property type="term" value="F:ATP binding"/>
    <property type="evidence" value="ECO:0007669"/>
    <property type="project" value="UniProtKB-KW"/>
</dbReference>
<dbReference type="InterPro" id="IPR014729">
    <property type="entry name" value="Rossmann-like_a/b/a_fold"/>
</dbReference>
<dbReference type="GO" id="GO:0005739">
    <property type="term" value="C:mitochondrion"/>
    <property type="evidence" value="ECO:0007669"/>
    <property type="project" value="TreeGrafter"/>
</dbReference>
<keyword evidence="7" id="KW-0030">Aminoacyl-tRNA synthetase</keyword>
<accession>A0A8X6NLW7</accession>
<evidence type="ECO:0000256" key="6">
    <source>
        <dbReference type="ARBA" id="ARBA00022917"/>
    </source>
</evidence>
<keyword evidence="3 9" id="KW-0436">Ligase</keyword>
<keyword evidence="5" id="KW-0067">ATP-binding</keyword>
<name>A0A8X6NLW7_NEPPI</name>
<organism evidence="9 10">
    <name type="scientific">Nephila pilipes</name>
    <name type="common">Giant wood spider</name>
    <name type="synonym">Nephila maculata</name>
    <dbReference type="NCBI Taxonomy" id="299642"/>
    <lineage>
        <taxon>Eukaryota</taxon>
        <taxon>Metazoa</taxon>
        <taxon>Ecdysozoa</taxon>
        <taxon>Arthropoda</taxon>
        <taxon>Chelicerata</taxon>
        <taxon>Arachnida</taxon>
        <taxon>Araneae</taxon>
        <taxon>Araneomorphae</taxon>
        <taxon>Entelegynae</taxon>
        <taxon>Araneoidea</taxon>
        <taxon>Nephilidae</taxon>
        <taxon>Nephila</taxon>
    </lineage>
</organism>
<gene>
    <name evidence="9" type="primary">leuS</name>
    <name evidence="9" type="ORF">NPIL_659201</name>
</gene>
<dbReference type="EMBL" id="BMAW01059126">
    <property type="protein sequence ID" value="GFT19649.1"/>
    <property type="molecule type" value="Genomic_DNA"/>
</dbReference>
<comment type="similarity">
    <text evidence="1">Belongs to the class-I aminoacyl-tRNA synthetase family.</text>
</comment>
<keyword evidence="6" id="KW-0648">Protein biosynthesis</keyword>
<evidence type="ECO:0000256" key="1">
    <source>
        <dbReference type="ARBA" id="ARBA00005594"/>
    </source>
</evidence>
<keyword evidence="10" id="KW-1185">Reference proteome</keyword>
<evidence type="ECO:0000256" key="2">
    <source>
        <dbReference type="ARBA" id="ARBA00013164"/>
    </source>
</evidence>
<dbReference type="GO" id="GO:0004823">
    <property type="term" value="F:leucine-tRNA ligase activity"/>
    <property type="evidence" value="ECO:0007669"/>
    <property type="project" value="UniProtKB-EC"/>
</dbReference>
<dbReference type="PANTHER" id="PTHR43740:SF2">
    <property type="entry name" value="LEUCINE--TRNA LIGASE, MITOCHONDRIAL"/>
    <property type="match status" value="1"/>
</dbReference>
<feature type="domain" description="Aminoacyl-tRNA synthetase class Ia" evidence="8">
    <location>
        <begin position="20"/>
        <end position="142"/>
    </location>
</feature>
<dbReference type="Pfam" id="PF00133">
    <property type="entry name" value="tRNA-synt_1"/>
    <property type="match status" value="1"/>
</dbReference>
<dbReference type="EC" id="6.1.1.4" evidence="2"/>
<protein>
    <recommendedName>
        <fullName evidence="2">leucine--tRNA ligase</fullName>
        <ecNumber evidence="2">6.1.1.4</ecNumber>
    </recommendedName>
</protein>
<evidence type="ECO:0000313" key="9">
    <source>
        <dbReference type="EMBL" id="GFT19649.1"/>
    </source>
</evidence>
<dbReference type="InterPro" id="IPR002302">
    <property type="entry name" value="Leu-tRNA-ligase"/>
</dbReference>